<dbReference type="RefSeq" id="WP_068786870.1">
    <property type="nucleotide sequence ID" value="NZ_BORR01000010.1"/>
</dbReference>
<evidence type="ECO:0000313" key="3">
    <source>
        <dbReference type="Proteomes" id="UP000681162"/>
    </source>
</evidence>
<dbReference type="Proteomes" id="UP000681162">
    <property type="component" value="Unassembled WGS sequence"/>
</dbReference>
<reference evidence="2 3" key="1">
    <citation type="submission" date="2021-03" db="EMBL/GenBank/DDBJ databases">
        <title>Antimicrobial resistance genes in bacteria isolated from Japanese honey, and their potential for conferring macrolide and lincosamide resistance in the American foulbrood pathogen Paenibacillus larvae.</title>
        <authorList>
            <person name="Okamoto M."/>
            <person name="Kumagai M."/>
            <person name="Kanamori H."/>
            <person name="Takamatsu D."/>
        </authorList>
    </citation>
    <scope>NUCLEOTIDE SEQUENCE [LARGE SCALE GENOMIC DNA]</scope>
    <source>
        <strain evidence="2 3">J41TS12</strain>
    </source>
</reference>
<proteinExistence type="predicted"/>
<protein>
    <recommendedName>
        <fullName evidence="1">Conserved hypothetical protein CHP02391 domain-containing protein</fullName>
    </recommendedName>
</protein>
<dbReference type="EMBL" id="BORR01000010">
    <property type="protein sequence ID" value="GIO38179.1"/>
    <property type="molecule type" value="Genomic_DNA"/>
</dbReference>
<gene>
    <name evidence="2" type="ORF">J41TS12_30400</name>
</gene>
<accession>A0A919XSE8</accession>
<evidence type="ECO:0000313" key="2">
    <source>
        <dbReference type="EMBL" id="GIO38179.1"/>
    </source>
</evidence>
<organism evidence="2 3">
    <name type="scientific">Paenibacillus antibioticophila</name>
    <dbReference type="NCBI Taxonomy" id="1274374"/>
    <lineage>
        <taxon>Bacteria</taxon>
        <taxon>Bacillati</taxon>
        <taxon>Bacillota</taxon>
        <taxon>Bacilli</taxon>
        <taxon>Bacillales</taxon>
        <taxon>Paenibacillaceae</taxon>
        <taxon>Paenibacillus</taxon>
    </lineage>
</organism>
<comment type="caution">
    <text evidence="2">The sequence shown here is derived from an EMBL/GenBank/DDBJ whole genome shotgun (WGS) entry which is preliminary data.</text>
</comment>
<keyword evidence="3" id="KW-1185">Reference proteome</keyword>
<name>A0A919XSE8_9BACL</name>
<evidence type="ECO:0000259" key="1">
    <source>
        <dbReference type="Pfam" id="PF09509"/>
    </source>
</evidence>
<dbReference type="NCBIfam" id="TIGR02391">
    <property type="entry name" value="hypoth_ymh"/>
    <property type="match status" value="1"/>
</dbReference>
<feature type="domain" description="Conserved hypothetical protein CHP02391" evidence="1">
    <location>
        <begin position="209"/>
        <end position="321"/>
    </location>
</feature>
<dbReference type="Pfam" id="PF09509">
    <property type="entry name" value="Hypoth_Ymh"/>
    <property type="match status" value="1"/>
</dbReference>
<dbReference type="InterPro" id="IPR012654">
    <property type="entry name" value="CHP02391"/>
</dbReference>
<sequence length="536" mass="60119">MTSEIQCPLCGYYAVLERDGSEVYQINCPSCGEFNITQDCFDDLPAERKLQPQLMKVSAFIRSRAINKDPIPTLFIDDPGDHSEGYSIQQIIDQFPSITDRKWKALSNLKGLSKYFGDAVLIETKDYPVFYPEVNHEQPCLMMMKTLVGEGLVTGDAKFPTHLTVTVKGVSQLEAQASSTAPVVTLPAPKAPVIEEPTQVAVQPSKLEGLHPRVLEVAQKLFQDGHFRSAVLDTYVALDNDVQRKSRLTATGKALMDNAFSKNSPVLKLSDAPDAQLGAMLLFSGAIMGVRNVLAHDQKANPSEQEALELLHFASTLFRRLDQAVNVEAEKLMVEISQLSFKLDGKASYSNSAQIRKYLAPSREYVDSGLHRICFEKILMLIRSGYFNDQNAGIDLLLEWDETLLDHVTDDDHIELITYIYKAAGGSYPSNSAVDLIKGGFKPIARSLKLFQKHLLSSPELFHEILEKIWWKDAFFRSIATYADIEFLDAFLNKVVDREFVLNRSDLNNLSYELNHVGRTGIRELTDKIDKMNKES</sequence>
<dbReference type="AlphaFoldDB" id="A0A919XSE8"/>